<evidence type="ECO:0000256" key="2">
    <source>
        <dbReference type="ARBA" id="ARBA00023015"/>
    </source>
</evidence>
<protein>
    <submittedName>
        <fullName evidence="6">DeoR family transcriptional regulator</fullName>
    </submittedName>
</protein>
<dbReference type="Gene3D" id="1.10.10.10">
    <property type="entry name" value="Winged helix-like DNA-binding domain superfamily/Winged helix DNA-binding domain"/>
    <property type="match status" value="1"/>
</dbReference>
<dbReference type="InterPro" id="IPR036388">
    <property type="entry name" value="WH-like_DNA-bd_sf"/>
</dbReference>
<keyword evidence="7" id="KW-1185">Reference proteome</keyword>
<comment type="caution">
    <text evidence="6">The sequence shown here is derived from an EMBL/GenBank/DDBJ whole genome shotgun (WGS) entry which is preliminary data.</text>
</comment>
<dbReference type="Pfam" id="PF08220">
    <property type="entry name" value="HTH_DeoR"/>
    <property type="match status" value="1"/>
</dbReference>
<dbReference type="Pfam" id="PF00455">
    <property type="entry name" value="DeoRC"/>
    <property type="match status" value="1"/>
</dbReference>
<dbReference type="OrthoDB" id="9814815at2"/>
<dbReference type="InterPro" id="IPR018356">
    <property type="entry name" value="Tscrpt_reg_HTH_DeoR_CS"/>
</dbReference>
<evidence type="ECO:0000256" key="3">
    <source>
        <dbReference type="ARBA" id="ARBA00023125"/>
    </source>
</evidence>
<reference evidence="7" key="1">
    <citation type="submission" date="2017-10" db="EMBL/GenBank/DDBJ databases">
        <authorList>
            <person name="Toshchakov S.V."/>
            <person name="Goeva M.A."/>
        </authorList>
    </citation>
    <scope>NUCLEOTIDE SEQUENCE [LARGE SCALE GENOMIC DNA]</scope>
    <source>
        <strain evidence="7">JR1/69-1-13</strain>
    </source>
</reference>
<keyword evidence="2" id="KW-0805">Transcription regulation</keyword>
<dbReference type="SUPFAM" id="SSF100950">
    <property type="entry name" value="NagB/RpiA/CoA transferase-like"/>
    <property type="match status" value="1"/>
</dbReference>
<dbReference type="PANTHER" id="PTHR30363">
    <property type="entry name" value="HTH-TYPE TRANSCRIPTIONAL REGULATOR SRLR-RELATED"/>
    <property type="match status" value="1"/>
</dbReference>
<dbReference type="GO" id="GO:0003677">
    <property type="term" value="F:DNA binding"/>
    <property type="evidence" value="ECO:0007669"/>
    <property type="project" value="UniProtKB-KW"/>
</dbReference>
<evidence type="ECO:0000256" key="1">
    <source>
        <dbReference type="ARBA" id="ARBA00022491"/>
    </source>
</evidence>
<organism evidence="6 7">
    <name type="scientific">Teichococcus aestuarii</name>
    <dbReference type="NCBI Taxonomy" id="568898"/>
    <lineage>
        <taxon>Bacteria</taxon>
        <taxon>Pseudomonadati</taxon>
        <taxon>Pseudomonadota</taxon>
        <taxon>Alphaproteobacteria</taxon>
        <taxon>Acetobacterales</taxon>
        <taxon>Roseomonadaceae</taxon>
        <taxon>Roseomonas</taxon>
    </lineage>
</organism>
<dbReference type="GO" id="GO:0003700">
    <property type="term" value="F:DNA-binding transcription factor activity"/>
    <property type="evidence" value="ECO:0007669"/>
    <property type="project" value="InterPro"/>
</dbReference>
<dbReference type="EMBL" id="PDOA01000020">
    <property type="protein sequence ID" value="PWC26989.1"/>
    <property type="molecule type" value="Genomic_DNA"/>
</dbReference>
<sequence>MNRQNFHLNIAATPSRSRQAMIAEMLKTRDFLRVDELAQHFEVTTQTIRRDINGLCEQGVARRRHGGITCPGHCGNMSFRDREVLNRAAKRQIGAAVAREVPDGACISLGIGTTPQIVAECLGRHRGLKIVTNNLPLALAAAQNPEFEVAIAGGTVRTGDLDVCGPAGEELFSAYLVDIAIFGVGGVDADGSLLDYSREEVRIREVMMRHSRRSFLVLDASKFSRAAHVRGGRIEDVSAVFCDAALPPAIRERLAQSGTAVVPCPPIQAEGRDHT</sequence>
<dbReference type="RefSeq" id="WP_109518734.1">
    <property type="nucleotide sequence ID" value="NZ_PDOA01000020.1"/>
</dbReference>
<dbReference type="PROSITE" id="PS00894">
    <property type="entry name" value="HTH_DEOR_1"/>
    <property type="match status" value="1"/>
</dbReference>
<feature type="domain" description="HTH deoR-type" evidence="5">
    <location>
        <begin position="15"/>
        <end position="70"/>
    </location>
</feature>
<keyword evidence="1" id="KW-0678">Repressor</keyword>
<dbReference type="PROSITE" id="PS51000">
    <property type="entry name" value="HTH_DEOR_2"/>
    <property type="match status" value="1"/>
</dbReference>
<dbReference type="InterPro" id="IPR037171">
    <property type="entry name" value="NagB/RpiA_transferase-like"/>
</dbReference>
<name>A0A2U1UZB4_9PROT</name>
<proteinExistence type="predicted"/>
<evidence type="ECO:0000256" key="4">
    <source>
        <dbReference type="ARBA" id="ARBA00023163"/>
    </source>
</evidence>
<dbReference type="SMART" id="SM00420">
    <property type="entry name" value="HTH_DEOR"/>
    <property type="match status" value="1"/>
</dbReference>
<gene>
    <name evidence="6" type="ORF">CR165_20055</name>
</gene>
<evidence type="ECO:0000313" key="6">
    <source>
        <dbReference type="EMBL" id="PWC26989.1"/>
    </source>
</evidence>
<dbReference type="Gene3D" id="3.30.750.70">
    <property type="entry name" value="4-hydroxybutyrate coenzyme like domains"/>
    <property type="match status" value="1"/>
</dbReference>
<keyword evidence="4" id="KW-0804">Transcription</keyword>
<dbReference type="PRINTS" id="PR00037">
    <property type="entry name" value="HTHLACR"/>
</dbReference>
<dbReference type="InterPro" id="IPR014036">
    <property type="entry name" value="DeoR-like_C"/>
</dbReference>
<dbReference type="Proteomes" id="UP000245048">
    <property type="component" value="Unassembled WGS sequence"/>
</dbReference>
<evidence type="ECO:0000313" key="7">
    <source>
        <dbReference type="Proteomes" id="UP000245048"/>
    </source>
</evidence>
<dbReference type="PANTHER" id="PTHR30363:SF4">
    <property type="entry name" value="GLYCEROL-3-PHOSPHATE REGULON REPRESSOR"/>
    <property type="match status" value="1"/>
</dbReference>
<accession>A0A2U1UZB4</accession>
<dbReference type="InterPro" id="IPR036390">
    <property type="entry name" value="WH_DNA-bd_sf"/>
</dbReference>
<dbReference type="SUPFAM" id="SSF46785">
    <property type="entry name" value="Winged helix' DNA-binding domain"/>
    <property type="match status" value="1"/>
</dbReference>
<keyword evidence="3" id="KW-0238">DNA-binding</keyword>
<dbReference type="InterPro" id="IPR001034">
    <property type="entry name" value="DeoR_HTH"/>
</dbReference>
<dbReference type="InterPro" id="IPR050313">
    <property type="entry name" value="Carb_Metab_HTH_regulators"/>
</dbReference>
<dbReference type="AlphaFoldDB" id="A0A2U1UZB4"/>
<evidence type="ECO:0000259" key="5">
    <source>
        <dbReference type="PROSITE" id="PS51000"/>
    </source>
</evidence>
<dbReference type="SMART" id="SM01134">
    <property type="entry name" value="DeoRC"/>
    <property type="match status" value="1"/>
</dbReference>